<dbReference type="Gene3D" id="3.30.43.10">
    <property type="entry name" value="Uridine Diphospho-n-acetylenolpyruvylglucosamine Reductase, domain 2"/>
    <property type="match status" value="1"/>
</dbReference>
<organism evidence="9 10">
    <name type="scientific">Ananas comosus</name>
    <name type="common">Pineapple</name>
    <name type="synonym">Ananas ananas</name>
    <dbReference type="NCBI Taxonomy" id="4615"/>
    <lineage>
        <taxon>Eukaryota</taxon>
        <taxon>Viridiplantae</taxon>
        <taxon>Streptophyta</taxon>
        <taxon>Embryophyta</taxon>
        <taxon>Tracheophyta</taxon>
        <taxon>Spermatophyta</taxon>
        <taxon>Magnoliopsida</taxon>
        <taxon>Liliopsida</taxon>
        <taxon>Poales</taxon>
        <taxon>Bromeliaceae</taxon>
        <taxon>Bromelioideae</taxon>
        <taxon>Ananas</taxon>
    </lineage>
</organism>
<evidence type="ECO:0000256" key="4">
    <source>
        <dbReference type="ARBA" id="ARBA00011928"/>
    </source>
</evidence>
<dbReference type="InterPro" id="IPR016169">
    <property type="entry name" value="FAD-bd_PCMH_sub2"/>
</dbReference>
<dbReference type="InterPro" id="IPR016167">
    <property type="entry name" value="FAD-bd_PCMH_sub1"/>
</dbReference>
<dbReference type="Pfam" id="PF01565">
    <property type="entry name" value="FAD_binding_4"/>
    <property type="match status" value="1"/>
</dbReference>
<protein>
    <recommendedName>
        <fullName evidence="4">cytokinin dehydrogenase</fullName>
        <ecNumber evidence="4">1.5.99.12</ecNumber>
    </recommendedName>
</protein>
<dbReference type="EC" id="1.5.99.12" evidence="4"/>
<evidence type="ECO:0000256" key="6">
    <source>
        <dbReference type="ARBA" id="ARBA00022827"/>
    </source>
</evidence>
<comment type="cofactor">
    <cofactor evidence="1">
        <name>FAD</name>
        <dbReference type="ChEBI" id="CHEBI:57692"/>
    </cofactor>
</comment>
<dbReference type="SUPFAM" id="SSF56176">
    <property type="entry name" value="FAD-binding/transporter-associated domain-like"/>
    <property type="match status" value="1"/>
</dbReference>
<evidence type="ECO:0000256" key="3">
    <source>
        <dbReference type="ARBA" id="ARBA00011245"/>
    </source>
</evidence>
<dbReference type="PANTHER" id="PTHR13878:SF112">
    <property type="entry name" value="CYTOKININ DEHYDROGENASE 7"/>
    <property type="match status" value="1"/>
</dbReference>
<dbReference type="Gene3D" id="3.30.465.10">
    <property type="match status" value="1"/>
</dbReference>
<name>A0A199VAR1_ANACO</name>
<dbReference type="InterPro" id="IPR015345">
    <property type="entry name" value="Cytokinin_DH_FAD/cytokin-bd"/>
</dbReference>
<dbReference type="STRING" id="4615.A0A199VAR1"/>
<dbReference type="PROSITE" id="PS51387">
    <property type="entry name" value="FAD_PCMH"/>
    <property type="match status" value="1"/>
</dbReference>
<dbReference type="GO" id="GO:0019139">
    <property type="term" value="F:cytokinin dehydrogenase activity"/>
    <property type="evidence" value="ECO:0007669"/>
    <property type="project" value="UniProtKB-EC"/>
</dbReference>
<comment type="caution">
    <text evidence="9">The sequence shown here is derived from an EMBL/GenBank/DDBJ whole genome shotgun (WGS) entry which is preliminary data.</text>
</comment>
<dbReference type="AlphaFoldDB" id="A0A199VAR1"/>
<evidence type="ECO:0000256" key="1">
    <source>
        <dbReference type="ARBA" id="ARBA00001974"/>
    </source>
</evidence>
<dbReference type="PANTHER" id="PTHR13878">
    <property type="entry name" value="GULONOLACTONE OXIDASE"/>
    <property type="match status" value="1"/>
</dbReference>
<dbReference type="Pfam" id="PF09265">
    <property type="entry name" value="Cytokin-bind"/>
    <property type="match status" value="1"/>
</dbReference>
<comment type="similarity">
    <text evidence="2">Belongs to the oxygen-dependent FAD-linked oxidoreductase family.</text>
</comment>
<dbReference type="EMBL" id="LSRQ01002554">
    <property type="protein sequence ID" value="OAY73971.1"/>
    <property type="molecule type" value="Genomic_DNA"/>
</dbReference>
<evidence type="ECO:0000259" key="8">
    <source>
        <dbReference type="PROSITE" id="PS51387"/>
    </source>
</evidence>
<keyword evidence="5" id="KW-0285">Flavoprotein</keyword>
<dbReference type="Proteomes" id="UP000092600">
    <property type="component" value="Unassembled WGS sequence"/>
</dbReference>
<feature type="domain" description="FAD-binding PCMH-type" evidence="8">
    <location>
        <begin position="67"/>
        <end position="242"/>
    </location>
</feature>
<evidence type="ECO:0000256" key="7">
    <source>
        <dbReference type="ARBA" id="ARBA00023002"/>
    </source>
</evidence>
<keyword evidence="6" id="KW-0274">FAD</keyword>
<dbReference type="InterPro" id="IPR016170">
    <property type="entry name" value="Cytok_DH_C_sf"/>
</dbReference>
<dbReference type="InterPro" id="IPR016164">
    <property type="entry name" value="FAD-linked_Oxase-like_C"/>
</dbReference>
<dbReference type="SUPFAM" id="SSF55103">
    <property type="entry name" value="FAD-linked oxidases, C-terminal domain"/>
    <property type="match status" value="1"/>
</dbReference>
<dbReference type="GO" id="GO:0009690">
    <property type="term" value="P:cytokinin metabolic process"/>
    <property type="evidence" value="ECO:0007669"/>
    <property type="project" value="InterPro"/>
</dbReference>
<accession>A0A199VAR1</accession>
<gene>
    <name evidence="9" type="ORF">ACMD2_15724</name>
</gene>
<dbReference type="InterPro" id="IPR050432">
    <property type="entry name" value="FAD-linked_Oxidoreductases_BP"/>
</dbReference>
<comment type="subunit">
    <text evidence="3">Monomer.</text>
</comment>
<evidence type="ECO:0000256" key="2">
    <source>
        <dbReference type="ARBA" id="ARBA00005466"/>
    </source>
</evidence>
<dbReference type="Gene3D" id="3.40.462.10">
    <property type="entry name" value="FAD-linked oxidases, C-terminal domain"/>
    <property type="match status" value="1"/>
</dbReference>
<evidence type="ECO:0000256" key="5">
    <source>
        <dbReference type="ARBA" id="ARBA00022630"/>
    </source>
</evidence>
<dbReference type="GO" id="GO:0071949">
    <property type="term" value="F:FAD binding"/>
    <property type="evidence" value="ECO:0007669"/>
    <property type="project" value="InterPro"/>
</dbReference>
<sequence>MMIACLEQERRQRLAPGEPDAEPICGGGGGGGEGDAAVLVRALELQGGGAAAAEACAAAAEDFGGIVRARPAAVLRPAAADDVARAVRAAARSGARALTVAARGNGHSVAGQAMAAGGLVLDMRALGPRMHLVSCDGGGGYADVGGGALCWRGGGELGMAPASWTDYLRLTVGGTLSNGGISGQTFRHGPQISNVAELEIVTADGDSHVCSPSLLPDLFFAALGGLGQFGVITRARIPLLPAPRMVRWLRVVYAAFEEYAGDAERLVTRPESDPDRFDYVEGFAFVNGPDPVNGWPSVPIPAGCGSRFDPDRIPPDSGPVLYCLELALHYDHRDRNNVDERIGNMLRPLRHVRGLEFAADVSYVDFLSRVNCAEEEARANGTWAAPHPWLNLLVAARDIPGFDREVFKRVLKKGIGGPMLVYPLVKSKWDPRTSVALPNSEVFYLVALLRFTRPYPEGPTAEELVAQNREIIRICRSNGYDFKLYLPHYDTQSEWAHHFGDGWPRFVERKARYDPMALLAPGQKIFPRAHAPPLGS</sequence>
<proteinExistence type="inferred from homology"/>
<evidence type="ECO:0000313" key="9">
    <source>
        <dbReference type="EMBL" id="OAY73971.1"/>
    </source>
</evidence>
<dbReference type="InterPro" id="IPR036318">
    <property type="entry name" value="FAD-bd_PCMH-like_sf"/>
</dbReference>
<keyword evidence="7" id="KW-0560">Oxidoreductase</keyword>
<reference evidence="9 10" key="1">
    <citation type="journal article" date="2016" name="DNA Res.">
        <title>The draft genome of MD-2 pineapple using hybrid error correction of long reads.</title>
        <authorList>
            <person name="Redwan R.M."/>
            <person name="Saidin A."/>
            <person name="Kumar S.V."/>
        </authorList>
    </citation>
    <scope>NUCLEOTIDE SEQUENCE [LARGE SCALE GENOMIC DNA]</scope>
    <source>
        <strain evidence="10">cv. MD2</strain>
        <tissue evidence="9">Leaf</tissue>
    </source>
</reference>
<dbReference type="InterPro" id="IPR016166">
    <property type="entry name" value="FAD-bd_PCMH"/>
</dbReference>
<evidence type="ECO:0000313" key="10">
    <source>
        <dbReference type="Proteomes" id="UP000092600"/>
    </source>
</evidence>
<dbReference type="InterPro" id="IPR006094">
    <property type="entry name" value="Oxid_FAD_bind_N"/>
</dbReference>